<dbReference type="Pfam" id="PF04932">
    <property type="entry name" value="Wzy_C"/>
    <property type="match status" value="1"/>
</dbReference>
<feature type="transmembrane region" description="Helical" evidence="5">
    <location>
        <begin position="118"/>
        <end position="145"/>
    </location>
</feature>
<dbReference type="InterPro" id="IPR051533">
    <property type="entry name" value="WaaL-like"/>
</dbReference>
<feature type="domain" description="O-antigen ligase-related" evidence="6">
    <location>
        <begin position="262"/>
        <end position="403"/>
    </location>
</feature>
<evidence type="ECO:0000256" key="1">
    <source>
        <dbReference type="ARBA" id="ARBA00004141"/>
    </source>
</evidence>
<accession>C6XW88</accession>
<keyword evidence="8" id="KW-1185">Reference proteome</keyword>
<feature type="transmembrane region" description="Helical" evidence="5">
    <location>
        <begin position="62"/>
        <end position="79"/>
    </location>
</feature>
<feature type="transmembrane region" description="Helical" evidence="5">
    <location>
        <begin position="298"/>
        <end position="319"/>
    </location>
</feature>
<evidence type="ECO:0000313" key="8">
    <source>
        <dbReference type="Proteomes" id="UP000000852"/>
    </source>
</evidence>
<dbReference type="PANTHER" id="PTHR37422">
    <property type="entry name" value="TEICHURONIC ACID BIOSYNTHESIS PROTEIN TUAE"/>
    <property type="match status" value="1"/>
</dbReference>
<dbReference type="PANTHER" id="PTHR37422:SF17">
    <property type="entry name" value="O-ANTIGEN LIGASE"/>
    <property type="match status" value="1"/>
</dbReference>
<organism evidence="7 8">
    <name type="scientific">Pedobacter heparinus (strain ATCC 13125 / DSM 2366 / CIP 104194 / JCM 7457 / NBRC 12017 / NCIMB 9290 / NRRL B-14731 / HIM 762-3)</name>
    <dbReference type="NCBI Taxonomy" id="485917"/>
    <lineage>
        <taxon>Bacteria</taxon>
        <taxon>Pseudomonadati</taxon>
        <taxon>Bacteroidota</taxon>
        <taxon>Sphingobacteriia</taxon>
        <taxon>Sphingobacteriales</taxon>
        <taxon>Sphingobacteriaceae</taxon>
        <taxon>Pedobacter</taxon>
    </lineage>
</organism>
<dbReference type="OrthoDB" id="783093at2"/>
<reference evidence="7 8" key="1">
    <citation type="journal article" date="2009" name="Stand. Genomic Sci.">
        <title>Complete genome sequence of Pedobacter heparinus type strain (HIM 762-3).</title>
        <authorList>
            <person name="Han C."/>
            <person name="Spring S."/>
            <person name="Lapidus A."/>
            <person name="Del Rio T.G."/>
            <person name="Tice H."/>
            <person name="Copeland A."/>
            <person name="Cheng J.F."/>
            <person name="Lucas S."/>
            <person name="Chen F."/>
            <person name="Nolan M."/>
            <person name="Bruce D."/>
            <person name="Goodwin L."/>
            <person name="Pitluck S."/>
            <person name="Ivanova N."/>
            <person name="Mavromatis K."/>
            <person name="Mikhailova N."/>
            <person name="Pati A."/>
            <person name="Chen A."/>
            <person name="Palaniappan K."/>
            <person name="Land M."/>
            <person name="Hauser L."/>
            <person name="Chang Y.J."/>
            <person name="Jeffries C.C."/>
            <person name="Saunders E."/>
            <person name="Chertkov O."/>
            <person name="Brettin T."/>
            <person name="Goker M."/>
            <person name="Rohde M."/>
            <person name="Bristow J."/>
            <person name="Eisen J.A."/>
            <person name="Markowitz V."/>
            <person name="Hugenholtz P."/>
            <person name="Kyrpides N.C."/>
            <person name="Klenk H.P."/>
            <person name="Detter J.C."/>
        </authorList>
    </citation>
    <scope>NUCLEOTIDE SEQUENCE [LARGE SCALE GENOMIC DNA]</scope>
    <source>
        <strain evidence="8">ATCC 13125 / DSM 2366 / CIP 104194 / JCM 7457 / NBRC 12017 / NCIMB 9290 / NRRL B-14731 / HIM 762-3</strain>
    </source>
</reference>
<keyword evidence="3 5" id="KW-1133">Transmembrane helix</keyword>
<protein>
    <recommendedName>
        <fullName evidence="6">O-antigen ligase-related domain-containing protein</fullName>
    </recommendedName>
</protein>
<feature type="transmembrane region" description="Helical" evidence="5">
    <location>
        <begin position="352"/>
        <end position="370"/>
    </location>
</feature>
<dbReference type="AlphaFoldDB" id="C6XW88"/>
<dbReference type="HOGENOM" id="CLU_042012_0_0_10"/>
<dbReference type="EMBL" id="CP001681">
    <property type="protein sequence ID" value="ACU04167.1"/>
    <property type="molecule type" value="Genomic_DNA"/>
</dbReference>
<evidence type="ECO:0000259" key="6">
    <source>
        <dbReference type="Pfam" id="PF04932"/>
    </source>
</evidence>
<comment type="subcellular location">
    <subcellularLocation>
        <location evidence="1">Membrane</location>
        <topology evidence="1">Multi-pass membrane protein</topology>
    </subcellularLocation>
</comment>
<feature type="transmembrane region" description="Helical" evidence="5">
    <location>
        <begin position="390"/>
        <end position="410"/>
    </location>
</feature>
<evidence type="ECO:0000256" key="2">
    <source>
        <dbReference type="ARBA" id="ARBA00022692"/>
    </source>
</evidence>
<feature type="transmembrane region" description="Helical" evidence="5">
    <location>
        <begin position="12"/>
        <end position="31"/>
    </location>
</feature>
<keyword evidence="2 5" id="KW-0812">Transmembrane</keyword>
<evidence type="ECO:0000256" key="5">
    <source>
        <dbReference type="SAM" id="Phobius"/>
    </source>
</evidence>
<dbReference type="STRING" id="485917.Phep_1959"/>
<feature type="transmembrane region" description="Helical" evidence="5">
    <location>
        <begin position="151"/>
        <end position="168"/>
    </location>
</feature>
<evidence type="ECO:0000256" key="4">
    <source>
        <dbReference type="ARBA" id="ARBA00023136"/>
    </source>
</evidence>
<gene>
    <name evidence="7" type="ordered locus">Phep_1959</name>
</gene>
<evidence type="ECO:0000256" key="3">
    <source>
        <dbReference type="ARBA" id="ARBA00022989"/>
    </source>
</evidence>
<dbReference type="Proteomes" id="UP000000852">
    <property type="component" value="Chromosome"/>
</dbReference>
<feature type="transmembrane region" description="Helical" evidence="5">
    <location>
        <begin position="430"/>
        <end position="446"/>
    </location>
</feature>
<dbReference type="InterPro" id="IPR007016">
    <property type="entry name" value="O-antigen_ligase-rel_domated"/>
</dbReference>
<feature type="transmembrane region" description="Helical" evidence="5">
    <location>
        <begin position="452"/>
        <end position="471"/>
    </location>
</feature>
<dbReference type="eggNOG" id="COG3307">
    <property type="taxonomic scope" value="Bacteria"/>
</dbReference>
<proteinExistence type="predicted"/>
<feature type="transmembrane region" description="Helical" evidence="5">
    <location>
        <begin position="85"/>
        <end position="106"/>
    </location>
</feature>
<feature type="transmembrane region" description="Helical" evidence="5">
    <location>
        <begin position="175"/>
        <end position="195"/>
    </location>
</feature>
<name>C6XW88_PEDHD</name>
<dbReference type="RefSeq" id="WP_015807781.1">
    <property type="nucleotide sequence ID" value="NC_013061.1"/>
</dbReference>
<dbReference type="KEGG" id="phe:Phep_1959"/>
<feature type="transmembrane region" description="Helical" evidence="5">
    <location>
        <begin position="37"/>
        <end position="55"/>
    </location>
</feature>
<keyword evidence="4 5" id="KW-0472">Membrane</keyword>
<feature type="transmembrane region" description="Helical" evidence="5">
    <location>
        <begin position="229"/>
        <end position="247"/>
    </location>
</feature>
<evidence type="ECO:0000313" key="7">
    <source>
        <dbReference type="EMBL" id="ACU04167.1"/>
    </source>
</evidence>
<sequence length="481" mass="53965">MMQFFNQLPFSLKRILFVIIGLILTTAISFFSFQLGIIVPLIAIGLSAAVIFLIISFNHPKITLWALISYCFSIALISREIGGDIPYGTFIEVLLFLTWLFAVLRVPVEEWKKVKNDLFYIIVIWFLLSVLEVANPAGASIMGWLQEIRSAALYPLLIIPVTYVLFNTKKDLDSFLVLVIVFSVFGAINGIKQLYIGLSPGEQRFIDDGGYVTHMLFGQLRVFSFYSEAAQFGASQAHIGLICLILAFGPYKWWKRALLFCISLLLLYGMLISGTRGALFVLVSGVFLAIILSKQIKVILIGGLIACSCLFILKFTYIGNGNYQIYRLRSALDPTDASFNVRLNTQKLLREYMSTRPFGGGLGVIGAWGAKYNQDKFLAHIPPDSYWVKVWAMYGIIGFIIWLCIMMYILGKCCGIVWNIRDPDLRIKGIAMTSGYAGILICSYGNEVINTMPSSIIVYVSWVFIFISPVLDKEISNKNNL</sequence>
<feature type="transmembrane region" description="Helical" evidence="5">
    <location>
        <begin position="259"/>
        <end position="292"/>
    </location>
</feature>
<dbReference type="GO" id="GO:0016020">
    <property type="term" value="C:membrane"/>
    <property type="evidence" value="ECO:0007669"/>
    <property type="project" value="UniProtKB-SubCell"/>
</dbReference>